<organism evidence="1 2">
    <name type="scientific">Adhaeribacter terreus</name>
    <dbReference type="NCBI Taxonomy" id="529703"/>
    <lineage>
        <taxon>Bacteria</taxon>
        <taxon>Pseudomonadati</taxon>
        <taxon>Bacteroidota</taxon>
        <taxon>Cytophagia</taxon>
        <taxon>Cytophagales</taxon>
        <taxon>Hymenobacteraceae</taxon>
        <taxon>Adhaeribacter</taxon>
    </lineage>
</organism>
<name>A0ABW0E9C7_9BACT</name>
<reference evidence="2" key="1">
    <citation type="journal article" date="2019" name="Int. J. Syst. Evol. Microbiol.">
        <title>The Global Catalogue of Microorganisms (GCM) 10K type strain sequencing project: providing services to taxonomists for standard genome sequencing and annotation.</title>
        <authorList>
            <consortium name="The Broad Institute Genomics Platform"/>
            <consortium name="The Broad Institute Genome Sequencing Center for Infectious Disease"/>
            <person name="Wu L."/>
            <person name="Ma J."/>
        </authorList>
    </citation>
    <scope>NUCLEOTIDE SEQUENCE [LARGE SCALE GENOMIC DNA]</scope>
    <source>
        <strain evidence="2">KACC 12602</strain>
    </source>
</reference>
<evidence type="ECO:0000313" key="1">
    <source>
        <dbReference type="EMBL" id="MFC5270983.1"/>
    </source>
</evidence>
<protein>
    <recommendedName>
        <fullName evidence="3">SIMPL domain-containing protein</fullName>
    </recommendedName>
</protein>
<sequence length="110" mass="12248">MKALKKFALLGLVAPLLFSLLSFTNVGGGEIVTIRMYGLGFSDPRIVVSSKEKSTEIQLERFKNNAAENKNMELLSRTLEQHYKEGYKIETSDVAFINGTGLISTYILTK</sequence>
<dbReference type="RefSeq" id="WP_378017350.1">
    <property type="nucleotide sequence ID" value="NZ_JBHSKT010000005.1"/>
</dbReference>
<proteinExistence type="predicted"/>
<gene>
    <name evidence="1" type="ORF">ACFPIB_10210</name>
</gene>
<comment type="caution">
    <text evidence="1">The sequence shown here is derived from an EMBL/GenBank/DDBJ whole genome shotgun (WGS) entry which is preliminary data.</text>
</comment>
<dbReference type="EMBL" id="JBHSKT010000005">
    <property type="protein sequence ID" value="MFC5270983.1"/>
    <property type="molecule type" value="Genomic_DNA"/>
</dbReference>
<dbReference type="Proteomes" id="UP001596161">
    <property type="component" value="Unassembled WGS sequence"/>
</dbReference>
<accession>A0ABW0E9C7</accession>
<keyword evidence="2" id="KW-1185">Reference proteome</keyword>
<evidence type="ECO:0000313" key="2">
    <source>
        <dbReference type="Proteomes" id="UP001596161"/>
    </source>
</evidence>
<evidence type="ECO:0008006" key="3">
    <source>
        <dbReference type="Google" id="ProtNLM"/>
    </source>
</evidence>